<proteinExistence type="predicted"/>
<evidence type="ECO:0000313" key="1">
    <source>
        <dbReference type="EMBL" id="KAJ4344839.1"/>
    </source>
</evidence>
<organism evidence="1 2">
    <name type="scientific">Didymosphaeria variabile</name>
    <dbReference type="NCBI Taxonomy" id="1932322"/>
    <lineage>
        <taxon>Eukaryota</taxon>
        <taxon>Fungi</taxon>
        <taxon>Dikarya</taxon>
        <taxon>Ascomycota</taxon>
        <taxon>Pezizomycotina</taxon>
        <taxon>Dothideomycetes</taxon>
        <taxon>Pleosporomycetidae</taxon>
        <taxon>Pleosporales</taxon>
        <taxon>Massarineae</taxon>
        <taxon>Didymosphaeriaceae</taxon>
        <taxon>Didymosphaeria</taxon>
    </lineage>
</organism>
<reference evidence="1" key="1">
    <citation type="submission" date="2022-10" db="EMBL/GenBank/DDBJ databases">
        <title>Tapping the CABI collections for fungal endophytes: first genome assemblies for Collariella, Neodidymelliopsis, Ascochyta clinopodiicola, Didymella pomorum, Didymosphaeria variabile, Neocosmospora piperis and Neocucurbitaria cava.</title>
        <authorList>
            <person name="Hill R."/>
        </authorList>
    </citation>
    <scope>NUCLEOTIDE SEQUENCE</scope>
    <source>
        <strain evidence="1">IMI 356815</strain>
    </source>
</reference>
<dbReference type="RefSeq" id="XP_056065291.1">
    <property type="nucleotide sequence ID" value="XM_056221304.1"/>
</dbReference>
<dbReference type="Proteomes" id="UP001140513">
    <property type="component" value="Unassembled WGS sequence"/>
</dbReference>
<accession>A0A9W8X9F6</accession>
<comment type="caution">
    <text evidence="1">The sequence shown here is derived from an EMBL/GenBank/DDBJ whole genome shotgun (WGS) entry which is preliminary data.</text>
</comment>
<gene>
    <name evidence="1" type="ORF">N0V89_012583</name>
</gene>
<sequence length="402" mass="46009">MVRVWLQLINTRIDSYEITPIKHDIPSSPLMAEASSDFNVGSASNRVFRIAELLEKRLRHANSSVHLIALSVSHEWRDVALYIMRPSSVANDFAHAYPCPPVKFGDRIPEQLNNWLPATTEEFDDLLAELELNLPWDRDGIYRSMDRFQMSDRPNIIKTVCFPGRITMASNATSRQVYAPQVFSSEQLMGVDIDVNLHYHCRRVYVPKWVDVTQFRLNPYFANLFQDAFETINGLYEISLQPPCPTDSGSTWDSLPPAAMNYLATQFLTQPPVISLNVSTWIPMMNKPRVRKALHIINVRNEDGIRVSELIAAMKAASGLAVEHWKHWARLLRVAVQNGHPKQDFWIVDGRPKLLVSVDPFSSEELSETSLHYLTCMHALPGRDKRQEEWIPRGLWHSEIPG</sequence>
<evidence type="ECO:0000313" key="2">
    <source>
        <dbReference type="Proteomes" id="UP001140513"/>
    </source>
</evidence>
<dbReference type="EMBL" id="JAPEUX010000010">
    <property type="protein sequence ID" value="KAJ4344839.1"/>
    <property type="molecule type" value="Genomic_DNA"/>
</dbReference>
<protein>
    <submittedName>
        <fullName evidence="1">Uncharacterized protein</fullName>
    </submittedName>
</protein>
<dbReference type="GeneID" id="80916113"/>
<dbReference type="OrthoDB" id="3801272at2759"/>
<name>A0A9W8X9F6_9PLEO</name>
<dbReference type="AlphaFoldDB" id="A0A9W8X9F6"/>
<keyword evidence="2" id="KW-1185">Reference proteome</keyword>